<feature type="region of interest" description="Disordered" evidence="1">
    <location>
        <begin position="331"/>
        <end position="350"/>
    </location>
</feature>
<organism evidence="3 4">
    <name type="scientific">Galleria mellonella</name>
    <name type="common">Greater wax moth</name>
    <dbReference type="NCBI Taxonomy" id="7137"/>
    <lineage>
        <taxon>Eukaryota</taxon>
        <taxon>Metazoa</taxon>
        <taxon>Ecdysozoa</taxon>
        <taxon>Arthropoda</taxon>
        <taxon>Hexapoda</taxon>
        <taxon>Insecta</taxon>
        <taxon>Pterygota</taxon>
        <taxon>Neoptera</taxon>
        <taxon>Endopterygota</taxon>
        <taxon>Lepidoptera</taxon>
        <taxon>Glossata</taxon>
        <taxon>Ditrysia</taxon>
        <taxon>Pyraloidea</taxon>
        <taxon>Pyralidae</taxon>
        <taxon>Galleriinae</taxon>
        <taxon>Galleria</taxon>
    </lineage>
</organism>
<feature type="region of interest" description="Disordered" evidence="1">
    <location>
        <begin position="1442"/>
        <end position="1466"/>
    </location>
</feature>
<dbReference type="RefSeq" id="XP_052758022.1">
    <property type="nucleotide sequence ID" value="XM_052902062.1"/>
</dbReference>
<evidence type="ECO:0000313" key="3">
    <source>
        <dbReference type="Proteomes" id="UP001652740"/>
    </source>
</evidence>
<feature type="compositionally biased region" description="Polar residues" evidence="1">
    <location>
        <begin position="1074"/>
        <end position="1086"/>
    </location>
</feature>
<protein>
    <submittedName>
        <fullName evidence="4">Mucin-5AC</fullName>
    </submittedName>
</protein>
<proteinExistence type="predicted"/>
<reference evidence="4" key="1">
    <citation type="submission" date="2025-08" db="UniProtKB">
        <authorList>
            <consortium name="RefSeq"/>
        </authorList>
    </citation>
    <scope>IDENTIFICATION</scope>
    <source>
        <tissue evidence="4">Whole larvae</tissue>
    </source>
</reference>
<dbReference type="Proteomes" id="UP001652740">
    <property type="component" value="Unplaced"/>
</dbReference>
<feature type="region of interest" description="Disordered" evidence="1">
    <location>
        <begin position="794"/>
        <end position="926"/>
    </location>
</feature>
<feature type="chain" id="PRO_5046807127" evidence="2">
    <location>
        <begin position="22"/>
        <end position="1820"/>
    </location>
</feature>
<feature type="compositionally biased region" description="Polar residues" evidence="1">
    <location>
        <begin position="1100"/>
        <end position="1114"/>
    </location>
</feature>
<gene>
    <name evidence="4" type="primary">LOC113518630</name>
</gene>
<feature type="region of interest" description="Disordered" evidence="1">
    <location>
        <begin position="1329"/>
        <end position="1348"/>
    </location>
</feature>
<feature type="compositionally biased region" description="Basic and acidic residues" evidence="1">
    <location>
        <begin position="1457"/>
        <end position="1466"/>
    </location>
</feature>
<feature type="compositionally biased region" description="Basic and acidic residues" evidence="1">
    <location>
        <begin position="1088"/>
        <end position="1099"/>
    </location>
</feature>
<feature type="signal peptide" evidence="2">
    <location>
        <begin position="1"/>
        <end position="21"/>
    </location>
</feature>
<feature type="compositionally biased region" description="Polar residues" evidence="1">
    <location>
        <begin position="1016"/>
        <end position="1041"/>
    </location>
</feature>
<feature type="compositionally biased region" description="Basic and acidic residues" evidence="1">
    <location>
        <begin position="1190"/>
        <end position="1206"/>
    </location>
</feature>
<dbReference type="GeneID" id="113518630"/>
<feature type="region of interest" description="Disordered" evidence="1">
    <location>
        <begin position="1014"/>
        <end position="1061"/>
    </location>
</feature>
<feature type="compositionally biased region" description="Polar residues" evidence="1">
    <location>
        <begin position="1276"/>
        <end position="1291"/>
    </location>
</feature>
<name>A0ABM3N371_GALME</name>
<feature type="compositionally biased region" description="Low complexity" evidence="1">
    <location>
        <begin position="1214"/>
        <end position="1226"/>
    </location>
</feature>
<feature type="compositionally biased region" description="Polar residues" evidence="1">
    <location>
        <begin position="1333"/>
        <end position="1343"/>
    </location>
</feature>
<evidence type="ECO:0000256" key="1">
    <source>
        <dbReference type="SAM" id="MobiDB-lite"/>
    </source>
</evidence>
<feature type="region of interest" description="Disordered" evidence="1">
    <location>
        <begin position="1190"/>
        <end position="1322"/>
    </location>
</feature>
<feature type="compositionally biased region" description="Low complexity" evidence="1">
    <location>
        <begin position="1239"/>
        <end position="1250"/>
    </location>
</feature>
<feature type="compositionally biased region" description="Basic and acidic residues" evidence="1">
    <location>
        <begin position="1297"/>
        <end position="1308"/>
    </location>
</feature>
<feature type="region of interest" description="Disordered" evidence="1">
    <location>
        <begin position="1145"/>
        <end position="1164"/>
    </location>
</feature>
<feature type="compositionally biased region" description="Low complexity" evidence="1">
    <location>
        <begin position="819"/>
        <end position="839"/>
    </location>
</feature>
<feature type="compositionally biased region" description="Basic and acidic residues" evidence="1">
    <location>
        <begin position="1042"/>
        <end position="1051"/>
    </location>
</feature>
<evidence type="ECO:0000256" key="2">
    <source>
        <dbReference type="SAM" id="SignalP"/>
    </source>
</evidence>
<feature type="compositionally biased region" description="Basic and acidic residues" evidence="1">
    <location>
        <begin position="874"/>
        <end position="900"/>
    </location>
</feature>
<feature type="region of interest" description="Disordered" evidence="1">
    <location>
        <begin position="1074"/>
        <end position="1129"/>
    </location>
</feature>
<feature type="compositionally biased region" description="Basic and acidic residues" evidence="1">
    <location>
        <begin position="1252"/>
        <end position="1275"/>
    </location>
</feature>
<evidence type="ECO:0000313" key="4">
    <source>
        <dbReference type="RefSeq" id="XP_052758022.1"/>
    </source>
</evidence>
<sequence length="1820" mass="205502">MAHHIVHQLACFILLLAVTSSHKEQTRWSRQISSYTSDISDWVPLNGPVQREPPQSRPPATPIKRQAVAEPRILTEPFPGFARPNGFTQEAFPSRTYFNSPANRQLYLQSVPSAPQNYLTDQGFGQGIRFGLSQPNFPLNQGFVAPQLSFENSPPARAPPKQQLPPSQVQFPKPPPPIQQSKPFINQVPKPTVETTKFVDGYRLENQSNSNFGFNSQKKAQSLQKLKLEAPKTEQIAAKTNPEREEVQLLYVPLESLNRGQFNFRSPVSSPQIINSDLYSLPKLDPLQQTFAADYQRPVAKPIDTFMSSKDYITNYDLFKNFDQVPKFSTVTSPFPTSPPTTPKPKKLKPHQPPLAIFQETKKNANIKVGDVLASLKNANTIAVLDSVNPLNAPKVFIGPSSLIPPENFVKFELPYLSNIENSDKKLRQLPFFVAPLSYNTPNGFAKIPFPSPHVGSVVINSLIKDTPSTIYPTSKFQTTPQHHTTPTVLSTPTAKIIPNSYTVAPPHKHERKPDISLNQNYNYYSTGAPKTNAPSKPATQSTYYSLEPQTITALPPSREATSNIGKKQNTGYFLSNVGDQYNSPQFVKFPSQNDDKKQDRTRYYTPVPKSETTTLKTTTTAATTKLSTHSSQLLETHNPYSINQAFHFSTPLDYHSYFDEFKESYAPPPGVNLELPKSSEDPISSTPRQIITTKSEEIVTQKSTQQTSPNYIQNYTPEIHYESEIQNIRYPVYSSDFTTKTGSTSEPHRTTNSANIDITQQINQNSQSHYSENGNIQGYENITETIVNKVTGPAADIDNHGYENSKYENGYESEEIARPNPTTSSTSTTTTTTTSTRRSPIRTRGRPRYTTTPRTESSESITKSTVTRRPLRERRPLPPRSRYEPNKISNDKTTRKPTDSNESTTKSSRTRSRGRIQYKPSGNDEIYEKKNKLQNSKETDLAYQRDILHQNYPVTLMERTSTVDIEAITEPSPKTYYTKTLESGPDIYDTENAYAHQSPAVSQLDEISYKDDVPNYTSRSESSLEYQQSRNSLAPVQQIASHEDSFEKQQEISSHIIPDQKVEKPELIAYPTESSFSVSTGQPEYSVNHDESSAKQEDTTTSQDIEITKLGSQETTTENEPEENIVQTTPSYNRVRIRPGVIKQYHQASSTESTRSKSERRKPVHAITYRPAFDRRRTTMRIEEIEADLKTKQVHARPEVQDHRHPVYKPDTSTETSASSSTQESFIKRGQFRRRRPSYSTTSTEATSTKKIYEVKNRFRGRRPTEKPTEKPDSQTESSPATVRNTYSSRYSHRPRLSERYNKKPENEPEETEDQDSNYSITRPKYVAPETEQWSPKISSESFKPYNPNDILDEGKLATTERRSDKLQDNIELDIITARNDYDDILISVTPATNNRLNKKIPDIPPTLEALVEQSKTTKSESGDNMSTFETMLEEVMKSLEEQDEDEYTSKVTKHKGGEIGEIPPERIIDSGEDIATKQVTAVEGEIATAKPTNDENISAGVKQDQVKSKNRRRGFWKKVKVRPSTESIEVAESQYYSNTVNRLGQSVKLSNAVHEKPNMYEKPKYSVTTYKPSFQFIKDIFSSNEENLSEADALSYVDIPKVNKEVPELDEEIADESKITEIYTTKKTTTVKPTSVGDEDLGTGTPDPTIMDNMYISTPTEPTVSESVLGILDKSEDFSFMDYLFGTTSSDTNKKIRNETAKDVTNVTKPKENVEITTEQTKAKISTTETSYIPDEITTEMLEEDNVDHTFEDIKKISNDKDTKDVETTTQQVKTETSTVSSFMNPANILSTSMSTEISHETEICFRGKCIKTSKDIL</sequence>
<feature type="compositionally biased region" description="Basic and acidic residues" evidence="1">
    <location>
        <begin position="798"/>
        <end position="807"/>
    </location>
</feature>
<feature type="compositionally biased region" description="Polar residues" evidence="1">
    <location>
        <begin position="859"/>
        <end position="868"/>
    </location>
</feature>
<feature type="region of interest" description="Disordered" evidence="1">
    <location>
        <begin position="147"/>
        <end position="184"/>
    </location>
</feature>
<accession>A0ABM3N371</accession>
<keyword evidence="2" id="KW-0732">Signal</keyword>
<keyword evidence="3" id="KW-1185">Reference proteome</keyword>